<dbReference type="Proteomes" id="UP000002407">
    <property type="component" value="Chromosome"/>
</dbReference>
<proteinExistence type="predicted"/>
<dbReference type="HOGENOM" id="CLU_3325862_0_0_7"/>
<keyword evidence="2" id="KW-1185">Reference proteome</keyword>
<reference evidence="2" key="1">
    <citation type="submission" date="2007-07" db="EMBL/GenBank/DDBJ databases">
        <title>Complete genome sequence of Campylobacter hominis ATCC BAA-381, a commensal isolated from the human gastrointestinal tract.</title>
        <authorList>
            <person name="Fouts D.E."/>
            <person name="Mongodin E.F."/>
            <person name="Puiu D."/>
            <person name="Sebastian Y."/>
            <person name="Miller W.G."/>
            <person name="Mandrell R.E."/>
            <person name="Nelson K.E."/>
        </authorList>
    </citation>
    <scope>NUCLEOTIDE SEQUENCE [LARGE SCALE GENOMIC DNA]</scope>
    <source>
        <strain evidence="2">ATCC BAA-381 / DSM 21671 / CCUG 45161 / LMG 19568 / NCTC 13146 / CH001A</strain>
    </source>
</reference>
<organism evidence="1 2">
    <name type="scientific">Campylobacter hominis (strain ATCC BAA-381 / DSM 21671 / CCUG 45161 / LMG 19568 / NCTC 13146 / CH001A)</name>
    <dbReference type="NCBI Taxonomy" id="360107"/>
    <lineage>
        <taxon>Bacteria</taxon>
        <taxon>Pseudomonadati</taxon>
        <taxon>Campylobacterota</taxon>
        <taxon>Epsilonproteobacteria</taxon>
        <taxon>Campylobacterales</taxon>
        <taxon>Campylobacteraceae</taxon>
        <taxon>Campylobacter</taxon>
    </lineage>
</organism>
<evidence type="ECO:0000313" key="1">
    <source>
        <dbReference type="EMBL" id="ABS52389.1"/>
    </source>
</evidence>
<dbReference type="STRING" id="360107.CHAB381_0637"/>
<dbReference type="KEGG" id="cha:CHAB381_0637"/>
<evidence type="ECO:0000313" key="2">
    <source>
        <dbReference type="Proteomes" id="UP000002407"/>
    </source>
</evidence>
<accession>A7I130</accession>
<dbReference type="EMBL" id="CP000776">
    <property type="protein sequence ID" value="ABS52389.1"/>
    <property type="molecule type" value="Genomic_DNA"/>
</dbReference>
<sequence>MNRYEIIRKIGDKYQIGNTELGEFSYVQALKNVGKNNL</sequence>
<protein>
    <submittedName>
        <fullName evidence="1">Uncharacterized protein</fullName>
    </submittedName>
</protein>
<name>A7I130_CAMHC</name>
<gene>
    <name evidence="1" type="ordered locus">CHAB381_0637</name>
</gene>
<dbReference type="AlphaFoldDB" id="A7I130"/>